<feature type="transmembrane region" description="Helical" evidence="7">
    <location>
        <begin position="315"/>
        <end position="336"/>
    </location>
</feature>
<feature type="transmembrane region" description="Helical" evidence="7">
    <location>
        <begin position="589"/>
        <end position="609"/>
    </location>
</feature>
<gene>
    <name evidence="9" type="primary">LOC101505134</name>
</gene>
<dbReference type="GO" id="GO:0005789">
    <property type="term" value="C:endoplasmic reticulum membrane"/>
    <property type="evidence" value="ECO:0007669"/>
    <property type="project" value="TreeGrafter"/>
</dbReference>
<evidence type="ECO:0000256" key="6">
    <source>
        <dbReference type="SAM" id="MobiDB-lite"/>
    </source>
</evidence>
<feature type="transmembrane region" description="Helical" evidence="7">
    <location>
        <begin position="408"/>
        <end position="433"/>
    </location>
</feature>
<evidence type="ECO:0000256" key="1">
    <source>
        <dbReference type="ARBA" id="ARBA00004141"/>
    </source>
</evidence>
<dbReference type="PaxDb" id="3827-XP_004501857.1"/>
<feature type="transmembrane region" description="Helical" evidence="7">
    <location>
        <begin position="275"/>
        <end position="294"/>
    </location>
</feature>
<sequence length="635" mass="71537">MALRTAGTKLSFEVLRRTPLDEEEVSLLHRSKSDLTTLPDRKKRKNRASKRKKKLLDPVDSVANSDDPHRITEAPLTNGRSCNGFELHAMSYCATGGCVVCEEATEASVCAVTSAPEGGSAFPTSVRGGVEGFNFGELRQRNVNGGSTEDLAASVVGDDGGIEKDNFSGGIEKDNCSDGIGKEDCSVKASPVEKPINVSERSVLTKSETVESVEWKRIMAEDPNYVFTVDKSPVAYFLEEMYNGNSLRSTTTLGNEIERERVYDTIFRLPWRCEWLIDVGFFVCFDSFLSLLTIMPTRILMTIWRILKTRQFKRLSTMELSDFGCFVIMSCGVVLLQRTDISLIYHMIRGQGTIKLYVVYNVLEIFDKLCQSFNGDVLQTSFHSAEGLASCPPENMRFWLWKFVCDQALAVVASIVHSFILLAQAITLSTCIVSHNNALLALLVSNNFAEIKSNVFKRYSKDNVHSLVYFDSVERFHISAFILFVLAQNILEAEGPWFESFLTNILLVYVCEMTIDIIKHSFIAKFNDIKPIAYSEFLEDLCKQTLNLQTEGVKKNLTFVPLAPACVVIRVLTPVFAANIPQNPLPWRIFWILLFLAMTYVMLTSLKVLMGMGLQKHATWYINRCRKRKHHLHAD</sequence>
<dbReference type="InterPro" id="IPR008010">
    <property type="entry name" value="Tatp1"/>
</dbReference>
<dbReference type="Proteomes" id="UP000087171">
    <property type="component" value="Chromosome Ca5"/>
</dbReference>
<dbReference type="RefSeq" id="XP_004501857.1">
    <property type="nucleotide sequence ID" value="XM_004501800.3"/>
</dbReference>
<dbReference type="OrthoDB" id="29023at2759"/>
<dbReference type="eggNOG" id="KOG2490">
    <property type="taxonomic scope" value="Eukaryota"/>
</dbReference>
<evidence type="ECO:0000256" key="5">
    <source>
        <dbReference type="ARBA" id="ARBA00023136"/>
    </source>
</evidence>
<dbReference type="KEGG" id="cam:101505134"/>
<name>A0A1S2YBG8_CICAR</name>
<evidence type="ECO:0000256" key="4">
    <source>
        <dbReference type="ARBA" id="ARBA00022989"/>
    </source>
</evidence>
<keyword evidence="4 7" id="KW-1133">Transmembrane helix</keyword>
<reference evidence="8" key="1">
    <citation type="journal article" date="2013" name="Nat. Biotechnol.">
        <title>Draft genome sequence of chickpea (Cicer arietinum) provides a resource for trait improvement.</title>
        <authorList>
            <person name="Varshney R.K."/>
            <person name="Song C."/>
            <person name="Saxena R.K."/>
            <person name="Azam S."/>
            <person name="Yu S."/>
            <person name="Sharpe A.G."/>
            <person name="Cannon S."/>
            <person name="Baek J."/>
            <person name="Rosen B.D."/>
            <person name="Tar'an B."/>
            <person name="Millan T."/>
            <person name="Zhang X."/>
            <person name="Ramsay L.D."/>
            <person name="Iwata A."/>
            <person name="Wang Y."/>
            <person name="Nelson W."/>
            <person name="Farmer A.D."/>
            <person name="Gaur P.M."/>
            <person name="Soderlund C."/>
            <person name="Penmetsa R.V."/>
            <person name="Xu C."/>
            <person name="Bharti A.K."/>
            <person name="He W."/>
            <person name="Winter P."/>
            <person name="Zhao S."/>
            <person name="Hane J.K."/>
            <person name="Carrasquilla-Garcia N."/>
            <person name="Condie J.A."/>
            <person name="Upadhyaya H.D."/>
            <person name="Luo M.C."/>
            <person name="Thudi M."/>
            <person name="Gowda C.L."/>
            <person name="Singh N.P."/>
            <person name="Lichtenzveig J."/>
            <person name="Gali K.K."/>
            <person name="Rubio J."/>
            <person name="Nadarajan N."/>
            <person name="Dolezel J."/>
            <person name="Bansal K.C."/>
            <person name="Xu X."/>
            <person name="Edwards D."/>
            <person name="Zhang G."/>
            <person name="Kahl G."/>
            <person name="Gil J."/>
            <person name="Singh K.B."/>
            <person name="Datta S.K."/>
            <person name="Jackson S.A."/>
            <person name="Wang J."/>
            <person name="Cook D.R."/>
        </authorList>
    </citation>
    <scope>NUCLEOTIDE SEQUENCE [LARGE SCALE GENOMIC DNA]</scope>
    <source>
        <strain evidence="8">cv. CDC Frontier</strain>
    </source>
</reference>
<proteinExistence type="inferred from homology"/>
<keyword evidence="3 7" id="KW-0812">Transmembrane</keyword>
<dbReference type="GeneID" id="101505134"/>
<evidence type="ECO:0000313" key="9">
    <source>
        <dbReference type="RefSeq" id="XP_004501857.1"/>
    </source>
</evidence>
<comment type="similarity">
    <text evidence="2">Belongs to the TAPT1 family.</text>
</comment>
<dbReference type="PANTHER" id="PTHR13317">
    <property type="entry name" value="TRANSMEMBRANE ANTERIOR POSTERIOR TRANSFORMATION PROTEIN 1 HOMOLOG"/>
    <property type="match status" value="1"/>
</dbReference>
<dbReference type="STRING" id="3827.A0A1S2YBG8"/>
<evidence type="ECO:0000313" key="8">
    <source>
        <dbReference type="Proteomes" id="UP000087171"/>
    </source>
</evidence>
<keyword evidence="8" id="KW-1185">Reference proteome</keyword>
<feature type="compositionally biased region" description="Basic residues" evidence="6">
    <location>
        <begin position="41"/>
        <end position="54"/>
    </location>
</feature>
<accession>A0A1S2YBG8</accession>
<dbReference type="PANTHER" id="PTHR13317:SF4">
    <property type="entry name" value="TRANSMEMBRANE ANTERIOR POSTERIOR TRANSFORMATION PROTEIN 1 HOMOLOG"/>
    <property type="match status" value="1"/>
</dbReference>
<evidence type="ECO:0000256" key="2">
    <source>
        <dbReference type="ARBA" id="ARBA00008803"/>
    </source>
</evidence>
<protein>
    <submittedName>
        <fullName evidence="9">Protein POLLEN DEFECTIVE IN GUIDANCE 1</fullName>
    </submittedName>
</protein>
<reference evidence="9" key="2">
    <citation type="submission" date="2025-08" db="UniProtKB">
        <authorList>
            <consortium name="RefSeq"/>
        </authorList>
    </citation>
    <scope>IDENTIFICATION</scope>
    <source>
        <tissue evidence="9">Etiolated seedlings</tissue>
    </source>
</reference>
<keyword evidence="5 7" id="KW-0472">Membrane</keyword>
<dbReference type="AlphaFoldDB" id="A0A1S2YBG8"/>
<feature type="region of interest" description="Disordered" evidence="6">
    <location>
        <begin position="31"/>
        <end position="72"/>
    </location>
</feature>
<feature type="transmembrane region" description="Helical" evidence="7">
    <location>
        <begin position="557"/>
        <end position="577"/>
    </location>
</feature>
<evidence type="ECO:0000256" key="7">
    <source>
        <dbReference type="SAM" id="Phobius"/>
    </source>
</evidence>
<evidence type="ECO:0000256" key="3">
    <source>
        <dbReference type="ARBA" id="ARBA00022692"/>
    </source>
</evidence>
<comment type="subcellular location">
    <subcellularLocation>
        <location evidence="1">Membrane</location>
        <topology evidence="1">Multi-pass membrane protein</topology>
    </subcellularLocation>
</comment>
<organism evidence="8 9">
    <name type="scientific">Cicer arietinum</name>
    <name type="common">Chickpea</name>
    <name type="synonym">Garbanzo</name>
    <dbReference type="NCBI Taxonomy" id="3827"/>
    <lineage>
        <taxon>Eukaryota</taxon>
        <taxon>Viridiplantae</taxon>
        <taxon>Streptophyta</taxon>
        <taxon>Embryophyta</taxon>
        <taxon>Tracheophyta</taxon>
        <taxon>Spermatophyta</taxon>
        <taxon>Magnoliopsida</taxon>
        <taxon>eudicotyledons</taxon>
        <taxon>Gunneridae</taxon>
        <taxon>Pentapetalae</taxon>
        <taxon>rosids</taxon>
        <taxon>fabids</taxon>
        <taxon>Fabales</taxon>
        <taxon>Fabaceae</taxon>
        <taxon>Papilionoideae</taxon>
        <taxon>50 kb inversion clade</taxon>
        <taxon>NPAAA clade</taxon>
        <taxon>Hologalegina</taxon>
        <taxon>IRL clade</taxon>
        <taxon>Cicereae</taxon>
        <taxon>Cicer</taxon>
    </lineage>
</organism>
<dbReference type="Pfam" id="PF05346">
    <property type="entry name" value="DUF747"/>
    <property type="match status" value="1"/>
</dbReference>